<gene>
    <name evidence="1" type="ORF">PR048_015695</name>
</gene>
<dbReference type="EMBL" id="JARBHB010000005">
    <property type="protein sequence ID" value="KAJ8883840.1"/>
    <property type="molecule type" value="Genomic_DNA"/>
</dbReference>
<evidence type="ECO:0000313" key="2">
    <source>
        <dbReference type="Proteomes" id="UP001159363"/>
    </source>
</evidence>
<comment type="caution">
    <text evidence="1">The sequence shown here is derived from an EMBL/GenBank/DDBJ whole genome shotgun (WGS) entry which is preliminary data.</text>
</comment>
<sequence length="406" mass="45090">MTSQRRLPQMVVRGLLEEQSHCRDDGLRRGCVRGSELGLGVTSSSFATSAGQIENGSPCGLLLCMCCSGSHSTFITEYRIALGKQVIKKWKNIKEQWMKCAKKIKEPDKSGSGVKTTKKYIYNEQLSFLKKTINMRDTVSSFDNHLEMPCIGPYDNYIHIADNRDEVETSVKATAGASSDSTESTRAAKRSKLDIEKQILECLPTEDRHLIGESVRTRTSARARFLPARVKEILDVFKCRIRQSPCSYLETNPHRFGRKAVQCWDAEIGCEQPARSIYPILTVCSIQVEALGESGTGAPLRCRARGNAPADWCGAGYVIDLLPQMDVVDNQSLHDSSDSDEVVQLAPQRVKLRLRVATAAQLLDALAPDQLRPPPMGSLATELLRPHYWVLYRLISCGPTIGFSSH</sequence>
<accession>A0ABQ9HHZ6</accession>
<name>A0ABQ9HHZ6_9NEOP</name>
<reference evidence="1 2" key="1">
    <citation type="submission" date="2023-02" db="EMBL/GenBank/DDBJ databases">
        <title>LHISI_Scaffold_Assembly.</title>
        <authorList>
            <person name="Stuart O.P."/>
            <person name="Cleave R."/>
            <person name="Magrath M.J.L."/>
            <person name="Mikheyev A.S."/>
        </authorList>
    </citation>
    <scope>NUCLEOTIDE SEQUENCE [LARGE SCALE GENOMIC DNA]</scope>
    <source>
        <strain evidence="1">Daus_M_001</strain>
        <tissue evidence="1">Leg muscle</tissue>
    </source>
</reference>
<protein>
    <recommendedName>
        <fullName evidence="3">MADF domain-containing protein</fullName>
    </recommendedName>
</protein>
<evidence type="ECO:0008006" key="3">
    <source>
        <dbReference type="Google" id="ProtNLM"/>
    </source>
</evidence>
<keyword evidence="2" id="KW-1185">Reference proteome</keyword>
<evidence type="ECO:0000313" key="1">
    <source>
        <dbReference type="EMBL" id="KAJ8883840.1"/>
    </source>
</evidence>
<organism evidence="1 2">
    <name type="scientific">Dryococelus australis</name>
    <dbReference type="NCBI Taxonomy" id="614101"/>
    <lineage>
        <taxon>Eukaryota</taxon>
        <taxon>Metazoa</taxon>
        <taxon>Ecdysozoa</taxon>
        <taxon>Arthropoda</taxon>
        <taxon>Hexapoda</taxon>
        <taxon>Insecta</taxon>
        <taxon>Pterygota</taxon>
        <taxon>Neoptera</taxon>
        <taxon>Polyneoptera</taxon>
        <taxon>Phasmatodea</taxon>
        <taxon>Verophasmatodea</taxon>
        <taxon>Anareolatae</taxon>
        <taxon>Phasmatidae</taxon>
        <taxon>Eurycanthinae</taxon>
        <taxon>Dryococelus</taxon>
    </lineage>
</organism>
<dbReference type="Proteomes" id="UP001159363">
    <property type="component" value="Chromosome 4"/>
</dbReference>
<proteinExistence type="predicted"/>